<dbReference type="PROSITE" id="PS50075">
    <property type="entry name" value="CARRIER"/>
    <property type="match status" value="1"/>
</dbReference>
<feature type="region of interest" description="Disordered" evidence="5">
    <location>
        <begin position="1343"/>
        <end position="1389"/>
    </location>
</feature>
<dbReference type="STRING" id="576137.A0A1L7WLR3"/>
<dbReference type="SUPFAM" id="SSF52151">
    <property type="entry name" value="FabD/lysophospholipase-like"/>
    <property type="match status" value="1"/>
</dbReference>
<dbReference type="Pfam" id="PF00698">
    <property type="entry name" value="Acyl_transf_1"/>
    <property type="match status" value="1"/>
</dbReference>
<feature type="active site" description="Proton acceptor; for dehydratase activity" evidence="4">
    <location>
        <position position="955"/>
    </location>
</feature>
<dbReference type="InterPro" id="IPR049900">
    <property type="entry name" value="PKS_mFAS_DH"/>
</dbReference>
<proteinExistence type="predicted"/>
<keyword evidence="3" id="KW-0808">Transferase</keyword>
<dbReference type="InterPro" id="IPR050091">
    <property type="entry name" value="PKS_NRPS_Biosynth_Enz"/>
</dbReference>
<gene>
    <name evidence="9" type="ORF">PAC_03589</name>
</gene>
<dbReference type="EMBL" id="FJOG01000004">
    <property type="protein sequence ID" value="CZR53709.1"/>
    <property type="molecule type" value="Genomic_DNA"/>
</dbReference>
<feature type="active site" description="Proton donor; for dehydratase activity" evidence="4">
    <location>
        <position position="1143"/>
    </location>
</feature>
<dbReference type="Pfam" id="PF22621">
    <property type="entry name" value="CurL-like_PKS_C"/>
    <property type="match status" value="1"/>
</dbReference>
<keyword evidence="2" id="KW-0597">Phosphoprotein</keyword>
<dbReference type="Proteomes" id="UP000184330">
    <property type="component" value="Unassembled WGS sequence"/>
</dbReference>
<evidence type="ECO:0000313" key="9">
    <source>
        <dbReference type="EMBL" id="CZR53709.1"/>
    </source>
</evidence>
<dbReference type="GO" id="GO:0004312">
    <property type="term" value="F:fatty acid synthase activity"/>
    <property type="evidence" value="ECO:0007669"/>
    <property type="project" value="TreeGrafter"/>
</dbReference>
<dbReference type="GO" id="GO:0006633">
    <property type="term" value="P:fatty acid biosynthetic process"/>
    <property type="evidence" value="ECO:0007669"/>
    <property type="project" value="TreeGrafter"/>
</dbReference>
<evidence type="ECO:0000256" key="5">
    <source>
        <dbReference type="SAM" id="MobiDB-lite"/>
    </source>
</evidence>
<dbReference type="InterPro" id="IPR001031">
    <property type="entry name" value="Thioesterase"/>
</dbReference>
<dbReference type="PROSITE" id="PS52004">
    <property type="entry name" value="KS3_2"/>
    <property type="match status" value="1"/>
</dbReference>
<feature type="region of interest" description="C-terminal hotdog fold" evidence="4">
    <location>
        <begin position="1083"/>
        <end position="1229"/>
    </location>
</feature>
<dbReference type="Pfam" id="PF00109">
    <property type="entry name" value="ketoacyl-synt"/>
    <property type="match status" value="1"/>
</dbReference>
<dbReference type="SUPFAM" id="SSF53474">
    <property type="entry name" value="alpha/beta-Hydrolases"/>
    <property type="match status" value="1"/>
</dbReference>
<evidence type="ECO:0000256" key="1">
    <source>
        <dbReference type="ARBA" id="ARBA00022450"/>
    </source>
</evidence>
<evidence type="ECO:0000256" key="4">
    <source>
        <dbReference type="PROSITE-ProRule" id="PRU01363"/>
    </source>
</evidence>
<dbReference type="Gene3D" id="3.30.70.3290">
    <property type="match status" value="1"/>
</dbReference>
<evidence type="ECO:0000259" key="6">
    <source>
        <dbReference type="PROSITE" id="PS50075"/>
    </source>
</evidence>
<dbReference type="Gene3D" id="1.10.1200.10">
    <property type="entry name" value="ACP-like"/>
    <property type="match status" value="1"/>
</dbReference>
<name>A0A1L7WLR3_9HELO</name>
<dbReference type="OrthoDB" id="329835at2759"/>
<dbReference type="Gene3D" id="3.10.129.110">
    <property type="entry name" value="Polyketide synthase dehydratase"/>
    <property type="match status" value="1"/>
</dbReference>
<dbReference type="PANTHER" id="PTHR43775">
    <property type="entry name" value="FATTY ACID SYNTHASE"/>
    <property type="match status" value="1"/>
</dbReference>
<organism evidence="9 10">
    <name type="scientific">Phialocephala subalpina</name>
    <dbReference type="NCBI Taxonomy" id="576137"/>
    <lineage>
        <taxon>Eukaryota</taxon>
        <taxon>Fungi</taxon>
        <taxon>Dikarya</taxon>
        <taxon>Ascomycota</taxon>
        <taxon>Pezizomycotina</taxon>
        <taxon>Leotiomycetes</taxon>
        <taxon>Helotiales</taxon>
        <taxon>Mollisiaceae</taxon>
        <taxon>Phialocephala</taxon>
        <taxon>Phialocephala fortinii species complex</taxon>
    </lineage>
</organism>
<dbReference type="InterPro" id="IPR009081">
    <property type="entry name" value="PP-bd_ACP"/>
</dbReference>
<dbReference type="Pfam" id="PF00550">
    <property type="entry name" value="PP-binding"/>
    <property type="match status" value="1"/>
</dbReference>
<dbReference type="PROSITE" id="PS52019">
    <property type="entry name" value="PKS_MFAS_DH"/>
    <property type="match status" value="1"/>
</dbReference>
<feature type="compositionally biased region" description="Low complexity" evidence="5">
    <location>
        <begin position="1362"/>
        <end position="1379"/>
    </location>
</feature>
<dbReference type="PANTHER" id="PTHR43775:SF37">
    <property type="entry name" value="SI:DKEY-61P9.11"/>
    <property type="match status" value="1"/>
</dbReference>
<evidence type="ECO:0000259" key="7">
    <source>
        <dbReference type="PROSITE" id="PS52004"/>
    </source>
</evidence>
<dbReference type="InterPro" id="IPR029058">
    <property type="entry name" value="AB_hydrolase_fold"/>
</dbReference>
<dbReference type="Pfam" id="PF00975">
    <property type="entry name" value="Thioesterase"/>
    <property type="match status" value="1"/>
</dbReference>
<dbReference type="SMART" id="SM00827">
    <property type="entry name" value="PKS_AT"/>
    <property type="match status" value="1"/>
</dbReference>
<keyword evidence="1" id="KW-0596">Phosphopantetheine</keyword>
<feature type="domain" description="PKS/mFAS DH" evidence="8">
    <location>
        <begin position="920"/>
        <end position="1229"/>
    </location>
</feature>
<dbReference type="Pfam" id="PF02801">
    <property type="entry name" value="Ketoacyl-synt_C"/>
    <property type="match status" value="1"/>
</dbReference>
<dbReference type="InterPro" id="IPR014031">
    <property type="entry name" value="Ketoacyl_synth_C"/>
</dbReference>
<dbReference type="SUPFAM" id="SSF53901">
    <property type="entry name" value="Thiolase-like"/>
    <property type="match status" value="1"/>
</dbReference>
<dbReference type="CDD" id="cd00833">
    <property type="entry name" value="PKS"/>
    <property type="match status" value="1"/>
</dbReference>
<dbReference type="Gene3D" id="3.40.47.10">
    <property type="match status" value="1"/>
</dbReference>
<dbReference type="NCBIfam" id="TIGR04532">
    <property type="entry name" value="PT_fungal_PKS"/>
    <property type="match status" value="1"/>
</dbReference>
<dbReference type="InterPro" id="IPR016039">
    <property type="entry name" value="Thiolase-like"/>
</dbReference>
<dbReference type="Gene3D" id="3.40.366.10">
    <property type="entry name" value="Malonyl-Coenzyme A Acyl Carrier Protein, domain 2"/>
    <property type="match status" value="1"/>
</dbReference>
<dbReference type="InterPro" id="IPR014030">
    <property type="entry name" value="Ketoacyl_synth_N"/>
</dbReference>
<evidence type="ECO:0000256" key="2">
    <source>
        <dbReference type="ARBA" id="ARBA00022553"/>
    </source>
</evidence>
<evidence type="ECO:0000313" key="10">
    <source>
        <dbReference type="Proteomes" id="UP000184330"/>
    </source>
</evidence>
<dbReference type="Gene3D" id="3.40.50.1820">
    <property type="entry name" value="alpha/beta hydrolase"/>
    <property type="match status" value="1"/>
</dbReference>
<keyword evidence="10" id="KW-1185">Reference proteome</keyword>
<evidence type="ECO:0000259" key="8">
    <source>
        <dbReference type="PROSITE" id="PS52019"/>
    </source>
</evidence>
<accession>A0A1L7WLR3</accession>
<dbReference type="InterPro" id="IPR036736">
    <property type="entry name" value="ACP-like_sf"/>
</dbReference>
<feature type="domain" description="Ketosynthase family 3 (KS3)" evidence="7">
    <location>
        <begin position="3"/>
        <end position="428"/>
    </location>
</feature>
<dbReference type="GO" id="GO:0044550">
    <property type="term" value="P:secondary metabolite biosynthetic process"/>
    <property type="evidence" value="ECO:0007669"/>
    <property type="project" value="TreeGrafter"/>
</dbReference>
<sequence length="1670" mass="183534">MTLSKIAIVGMSGRFPGCDSLDEFWKLLQEGKDMHQEIPSTRFDVNDFYDSSGKSKNAVLTRFGCFLENPGLFDNQFFNISPREALQMDPLQRMFLAATYEALEMAGYSPDSSKLDRSRISTYFGQSTEDWRTINEQQGIQAHYLPSTNRSFAPGRINHYFKWGGGHYSIDTSCSSSATAIHLACASLLAREVDMSVVGGGNICVIPEYFSGFSLGGFLSPTGACKTFSETADGYCRGEAVGTLVLKRLEDAITGNDNILGVIAGTARNSNAGESSITYPGETSQAKLFRDLLRRSGVDANDIGYVEMHGTGTQAGDMVEISSIREVFAQSRTQPLYVGALKASVGHSEAAAGISSLIKALLMLQNDKIPPQPGPIVLNSKFDLEAANIRISDGKAKSIPRPKADGKRNIVINSFDAAGGNTSILLQDGPTKAKKQIDWLLHHVVTCSGKTNEALLSNRKRLREYLEGHDVSLPDLAYTTTARRIHHPYRESYVVESTEQLVAQLQKSSIPKQPSSTPTSLVFVFTGQSSQYTAMGTTLYRYSHRFQSILDSYESICISQGLKSFLAVIQGRIDIALATAVEVQLAIVALEIALAHFWQGLGLKPTAVLGHSLGEYSALCVAGVLSIGDTLHLVHERATLMEKYCTAGSHGMLTVPLAATSTKELLRDASSSWELCCANAPQSMTIGGPLDELEPLQAGLDRKGLKSTRLEVQYAFHSQQMSVILEEFEQVTSRVHFGHPEIPVASSLTGAVVDAAGVFDATHLVRQVREPVNFIGALKSLEAEQLISNSSFVIEIGPHPVCIGLIRSCLPHVRITALPSLQRSHSDWEIVSKCLAAAHNHHIKVDWEAFHNDRLDRLTLLTLPSYAFEMKDYWASYQRQPTLLPARERYVDQQEPRLPGKCRVERSVGRLKTLPDFALSSTCIQRLKSISDDGLSAVFISHTSESYLFKAIQGHLVDGIAICPASILIDIAYTAAKTLLGYGTFGAKGQNFEVIDLNMTKSLVVSGEDPEQTIRAHATVDPSRDFVTLQISSGSSDISSEHATCRVLVHKDGNPKTSEWHRVQRLVKMRVDSLCDPARSDSCHKMATELMYKLFDSIVEYDSPFRILDNICVAKDFQDAVAELRMLPPTSRGTFTHDIFCVDTLVHLPGFLLNSSLTKPKDDLHIASSIGRVVILEDLSENRPLTCYATTRQTGEGTTFCDVYLFRDAHLVALVTDICFRKISRKIFSAMTNNDLAPTRRQTRGLQTAPSQTKLPSLDQAQALEFSQRSLESQSLFSLLLEVIASETGVELNEIRPESCFADLGVDSHMSMAITAEFNERTGMQLPAAFFHNYPRVADAENELKGEELSSTPTLDVSVHDNQTPSTSVSNQQTNNSHQASEITSPLPISQGKFKHKARAILLQGRSNSSTTPLFLVAESSGSVSVYTHFPPLPHGRRIFGLESPFSNCPQDHNMTVPELAKAYIETLRDTQPTGPYLLGGFSFASVYAYEIAYQLALSGERLLGLLIIDMYVPPPAQIGTSRFSLDGIGEGPLANVTTRISGLFPKFTDNQKVHMGASMRLAESYTPIPIPNGLFPQQTHLFWATKGVNENDHPEEHDDSLVGPAWMGVSEKPWEEMTTVEMATLLKSWFFSTREAFGNNGWEKLAGNNIHIHKVDAGELVQTKLQKRV</sequence>
<dbReference type="SUPFAM" id="SSF47336">
    <property type="entry name" value="ACP-like"/>
    <property type="match status" value="1"/>
</dbReference>
<dbReference type="InterPro" id="IPR014043">
    <property type="entry name" value="Acyl_transferase_dom"/>
</dbReference>
<evidence type="ECO:0000256" key="3">
    <source>
        <dbReference type="ARBA" id="ARBA00022679"/>
    </source>
</evidence>
<dbReference type="InterPro" id="IPR016035">
    <property type="entry name" value="Acyl_Trfase/lysoPLipase"/>
</dbReference>
<dbReference type="InterPro" id="IPR042104">
    <property type="entry name" value="PKS_dehydratase_sf"/>
</dbReference>
<dbReference type="InterPro" id="IPR001227">
    <property type="entry name" value="Ac_transferase_dom_sf"/>
</dbReference>
<feature type="region of interest" description="N-terminal hotdog fold" evidence="4">
    <location>
        <begin position="920"/>
        <end position="1054"/>
    </location>
</feature>
<protein>
    <submittedName>
        <fullName evidence="9">Related to polyketide synthase</fullName>
    </submittedName>
</protein>
<dbReference type="SMART" id="SM00825">
    <property type="entry name" value="PKS_KS"/>
    <property type="match status" value="1"/>
</dbReference>
<dbReference type="InterPro" id="IPR030918">
    <property type="entry name" value="PT_fungal_PKS"/>
</dbReference>
<dbReference type="InterPro" id="IPR020841">
    <property type="entry name" value="PKS_Beta-ketoAc_synthase_dom"/>
</dbReference>
<feature type="domain" description="Carrier" evidence="6">
    <location>
        <begin position="1274"/>
        <end position="1348"/>
    </location>
</feature>
<reference evidence="9 10" key="1">
    <citation type="submission" date="2016-03" db="EMBL/GenBank/DDBJ databases">
        <authorList>
            <person name="Ploux O."/>
        </authorList>
    </citation>
    <scope>NUCLEOTIDE SEQUENCE [LARGE SCALE GENOMIC DNA]</scope>
    <source>
        <strain evidence="9 10">UAMH 11012</strain>
    </source>
</reference>